<organism evidence="1">
    <name type="scientific">Lepeophtheirus salmonis</name>
    <name type="common">Salmon louse</name>
    <name type="synonym">Caligus salmonis</name>
    <dbReference type="NCBI Taxonomy" id="72036"/>
    <lineage>
        <taxon>Eukaryota</taxon>
        <taxon>Metazoa</taxon>
        <taxon>Ecdysozoa</taxon>
        <taxon>Arthropoda</taxon>
        <taxon>Crustacea</taxon>
        <taxon>Multicrustacea</taxon>
        <taxon>Hexanauplia</taxon>
        <taxon>Copepoda</taxon>
        <taxon>Siphonostomatoida</taxon>
        <taxon>Caligidae</taxon>
        <taxon>Lepeophtheirus</taxon>
    </lineage>
</organism>
<reference evidence="1" key="1">
    <citation type="submission" date="2014-05" db="EMBL/GenBank/DDBJ databases">
        <authorList>
            <person name="Chronopoulou M."/>
        </authorList>
    </citation>
    <scope>NUCLEOTIDE SEQUENCE</scope>
    <source>
        <tissue evidence="1">Whole organism</tissue>
    </source>
</reference>
<evidence type="ECO:0000313" key="1">
    <source>
        <dbReference type="EMBL" id="CDW33313.1"/>
    </source>
</evidence>
<name>A0A0K2U507_LEPSM</name>
<protein>
    <submittedName>
        <fullName evidence="1">Uncharacterized protein</fullName>
    </submittedName>
</protein>
<proteinExistence type="predicted"/>
<sequence>MRSPIGLGLKTIYKSKFNELFHCQKLEGQKLTIFPHITFGLIL</sequence>
<dbReference type="AlphaFoldDB" id="A0A0K2U507"/>
<dbReference type="EMBL" id="HACA01015952">
    <property type="protein sequence ID" value="CDW33313.1"/>
    <property type="molecule type" value="Transcribed_RNA"/>
</dbReference>
<accession>A0A0K2U507</accession>